<comment type="subcellular location">
    <subcellularLocation>
        <location evidence="1">Secreted</location>
    </subcellularLocation>
</comment>
<evidence type="ECO:0000256" key="12">
    <source>
        <dbReference type="ARBA" id="ARBA00038868"/>
    </source>
</evidence>
<keyword evidence="4" id="KW-0732">Signal</keyword>
<dbReference type="OMA" id="FPPGERC"/>
<name>A0A182YIX8_ANOST</name>
<dbReference type="SMART" id="SM00020">
    <property type="entry name" value="Tryp_SPc"/>
    <property type="match status" value="2"/>
</dbReference>
<dbReference type="FunFam" id="2.40.10.10:FF:000077">
    <property type="entry name" value="Predicted protein"/>
    <property type="match status" value="1"/>
</dbReference>
<keyword evidence="6" id="KW-0378">Hydrolase</keyword>
<evidence type="ECO:0000256" key="3">
    <source>
        <dbReference type="ARBA" id="ARBA00022670"/>
    </source>
</evidence>
<dbReference type="GO" id="GO:0005576">
    <property type="term" value="C:extracellular region"/>
    <property type="evidence" value="ECO:0007669"/>
    <property type="project" value="UniProtKB-SubCell"/>
</dbReference>
<proteinExistence type="inferred from homology"/>
<dbReference type="Proteomes" id="UP000076408">
    <property type="component" value="Unassembled WGS sequence"/>
</dbReference>
<dbReference type="VEuPathDB" id="VectorBase:ASTE008169"/>
<organism evidence="14 15">
    <name type="scientific">Anopheles stephensi</name>
    <name type="common">Indo-Pakistan malaria mosquito</name>
    <dbReference type="NCBI Taxonomy" id="30069"/>
    <lineage>
        <taxon>Eukaryota</taxon>
        <taxon>Metazoa</taxon>
        <taxon>Ecdysozoa</taxon>
        <taxon>Arthropoda</taxon>
        <taxon>Hexapoda</taxon>
        <taxon>Insecta</taxon>
        <taxon>Pterygota</taxon>
        <taxon>Neoptera</taxon>
        <taxon>Endopterygota</taxon>
        <taxon>Diptera</taxon>
        <taxon>Nematocera</taxon>
        <taxon>Culicoidea</taxon>
        <taxon>Culicidae</taxon>
        <taxon>Anophelinae</taxon>
        <taxon>Anopheles</taxon>
    </lineage>
</organism>
<evidence type="ECO:0000256" key="7">
    <source>
        <dbReference type="ARBA" id="ARBA00022825"/>
    </source>
</evidence>
<keyword evidence="9" id="KW-1015">Disulfide bond</keyword>
<evidence type="ECO:0000256" key="1">
    <source>
        <dbReference type="ARBA" id="ARBA00004613"/>
    </source>
</evidence>
<dbReference type="InterPro" id="IPR050430">
    <property type="entry name" value="Peptidase_S1"/>
</dbReference>
<dbReference type="CDD" id="cd00190">
    <property type="entry name" value="Tryp_SPc"/>
    <property type="match status" value="2"/>
</dbReference>
<evidence type="ECO:0000256" key="11">
    <source>
        <dbReference type="ARBA" id="ARBA00036320"/>
    </source>
</evidence>
<dbReference type="Pfam" id="PF00089">
    <property type="entry name" value="Trypsin"/>
    <property type="match status" value="3"/>
</dbReference>
<dbReference type="PANTHER" id="PTHR24276">
    <property type="entry name" value="POLYSERASE-RELATED"/>
    <property type="match status" value="1"/>
</dbReference>
<keyword evidence="15" id="KW-1185">Reference proteome</keyword>
<keyword evidence="5" id="KW-0222">Digestion</keyword>
<comment type="catalytic activity">
    <reaction evidence="11">
        <text>Preferential cleavage: Arg-|-Xaa, Lys-|-Xaa.</text>
        <dbReference type="EC" id="3.4.21.4"/>
    </reaction>
</comment>
<dbReference type="GO" id="GO:0007586">
    <property type="term" value="P:digestion"/>
    <property type="evidence" value="ECO:0007669"/>
    <property type="project" value="UniProtKB-KW"/>
</dbReference>
<evidence type="ECO:0000313" key="15">
    <source>
        <dbReference type="Proteomes" id="UP000076408"/>
    </source>
</evidence>
<comment type="similarity">
    <text evidence="10">Belongs to the peptidase S1 family. CLIP subfamily.</text>
</comment>
<evidence type="ECO:0000259" key="13">
    <source>
        <dbReference type="PROSITE" id="PS50240"/>
    </source>
</evidence>
<reference evidence="15" key="1">
    <citation type="journal article" date="2014" name="Genome Biol.">
        <title>Genome analysis of a major urban malaria vector mosquito, Anopheles stephensi.</title>
        <authorList>
            <person name="Jiang X."/>
            <person name="Peery A."/>
            <person name="Hall A.B."/>
            <person name="Sharma A."/>
            <person name="Chen X.G."/>
            <person name="Waterhouse R.M."/>
            <person name="Komissarov A."/>
            <person name="Riehle M.M."/>
            <person name="Shouche Y."/>
            <person name="Sharakhova M.V."/>
            <person name="Lawson D."/>
            <person name="Pakpour N."/>
            <person name="Arensburger P."/>
            <person name="Davidson V.L."/>
            <person name="Eiglmeier K."/>
            <person name="Emrich S."/>
            <person name="George P."/>
            <person name="Kennedy R.C."/>
            <person name="Mane S.P."/>
            <person name="Maslen G."/>
            <person name="Oringanje C."/>
            <person name="Qi Y."/>
            <person name="Settlage R."/>
            <person name="Tojo M."/>
            <person name="Tubio J.M."/>
            <person name="Unger M.F."/>
            <person name="Wang B."/>
            <person name="Vernick K.D."/>
            <person name="Ribeiro J.M."/>
            <person name="James A.A."/>
            <person name="Michel K."/>
            <person name="Riehle M.A."/>
            <person name="Luckhart S."/>
            <person name="Sharakhov I.V."/>
            <person name="Tu Z."/>
        </authorList>
    </citation>
    <scope>NUCLEOTIDE SEQUENCE [LARGE SCALE GENOMIC DNA]</scope>
    <source>
        <strain evidence="15">Indian</strain>
    </source>
</reference>
<keyword evidence="8" id="KW-0865">Zymogen</keyword>
<dbReference type="SUPFAM" id="SSF50494">
    <property type="entry name" value="Trypsin-like serine proteases"/>
    <property type="match status" value="2"/>
</dbReference>
<dbReference type="VEuPathDB" id="VectorBase:ASTEI08414"/>
<dbReference type="PRINTS" id="PR00722">
    <property type="entry name" value="CHYMOTRYPSIN"/>
</dbReference>
<dbReference type="PROSITE" id="PS00134">
    <property type="entry name" value="TRYPSIN_HIS"/>
    <property type="match status" value="2"/>
</dbReference>
<reference evidence="14" key="2">
    <citation type="submission" date="2020-05" db="UniProtKB">
        <authorList>
            <consortium name="EnsemblMetazoa"/>
        </authorList>
    </citation>
    <scope>IDENTIFICATION</scope>
    <source>
        <strain evidence="14">Indian</strain>
    </source>
</reference>
<protein>
    <recommendedName>
        <fullName evidence="12">trypsin</fullName>
        <ecNumber evidence="12">3.4.21.4</ecNumber>
    </recommendedName>
</protein>
<keyword evidence="7" id="KW-0720">Serine protease</keyword>
<dbReference type="Gene3D" id="2.40.10.10">
    <property type="entry name" value="Trypsin-like serine proteases"/>
    <property type="match status" value="2"/>
</dbReference>
<dbReference type="VEuPathDB" id="VectorBase:ASTEI20_043905"/>
<dbReference type="GO" id="GO:0004252">
    <property type="term" value="F:serine-type endopeptidase activity"/>
    <property type="evidence" value="ECO:0007669"/>
    <property type="project" value="UniProtKB-EC"/>
</dbReference>
<sequence>MSTGRNGPSYRIVNGSSTLISDYPFMVSVQRWNKDAKTHICGGTFISNQWILTAGHCVDDTEFRKGGIVRVESSFHASGGTLLTIERTVLHEAIAYGGTGIDYDYGLIKLAAKFERAVPVRLVAAKRRFLPGELCTIVGWGLTKNTGDREQLRMVKLPIISQESCDEVYAERQPITRRMLCAGYAGGGQDACEVSVLATLELSKANIQTLSSKKGDSGGPLLCRGIQVGITSWGVGCAKPRRYGVYSNIANQLFASVTSVVFVYFIPKNVSPVTIGSVGGKRRMNFRIVNGTEATVVAYPFIVSVQKWTPMLKQHICGGTLISESWVLTAAHCVDKITAYTVMVRANSSFFNRGGKLHRVERVIKHELFSYQTGDYDFGLMKLKQRFRRGTYVKLPSGRRRFPPGERCTAMGWGYTLGPAQRDQLQQVVLPIVSQRVCQKAYEGTDTITARMLCAGYAEGMRDACDGDSGGPLVCRGIQAGVISWAIGCAQPNKYGVYSSVAQGREWIRNHTGI</sequence>
<dbReference type="GO" id="GO:0006508">
    <property type="term" value="P:proteolysis"/>
    <property type="evidence" value="ECO:0007669"/>
    <property type="project" value="UniProtKB-KW"/>
</dbReference>
<evidence type="ECO:0000256" key="10">
    <source>
        <dbReference type="ARBA" id="ARBA00024195"/>
    </source>
</evidence>
<evidence type="ECO:0000313" key="14">
    <source>
        <dbReference type="EnsemblMetazoa" id="ASTEI08414-PA"/>
    </source>
</evidence>
<evidence type="ECO:0000256" key="4">
    <source>
        <dbReference type="ARBA" id="ARBA00022729"/>
    </source>
</evidence>
<evidence type="ECO:0000256" key="8">
    <source>
        <dbReference type="ARBA" id="ARBA00023145"/>
    </source>
</evidence>
<evidence type="ECO:0000256" key="2">
    <source>
        <dbReference type="ARBA" id="ARBA00022525"/>
    </source>
</evidence>
<evidence type="ECO:0000256" key="5">
    <source>
        <dbReference type="ARBA" id="ARBA00022757"/>
    </source>
</evidence>
<dbReference type="AlphaFoldDB" id="A0A182YIX8"/>
<keyword evidence="2" id="KW-0964">Secreted</keyword>
<evidence type="ECO:0000256" key="6">
    <source>
        <dbReference type="ARBA" id="ARBA00022801"/>
    </source>
</evidence>
<dbReference type="InterPro" id="IPR001254">
    <property type="entry name" value="Trypsin_dom"/>
</dbReference>
<dbReference type="InterPro" id="IPR001314">
    <property type="entry name" value="Peptidase_S1A"/>
</dbReference>
<evidence type="ECO:0000256" key="9">
    <source>
        <dbReference type="ARBA" id="ARBA00023157"/>
    </source>
</evidence>
<accession>A0A182YIX8</accession>
<dbReference type="InterPro" id="IPR033116">
    <property type="entry name" value="TRYPSIN_SER"/>
</dbReference>
<dbReference type="PROSITE" id="PS50240">
    <property type="entry name" value="TRYPSIN_DOM"/>
    <property type="match status" value="2"/>
</dbReference>
<dbReference type="STRING" id="30069.A0A182YIX8"/>
<feature type="domain" description="Peptidase S1" evidence="13">
    <location>
        <begin position="288"/>
        <end position="513"/>
    </location>
</feature>
<dbReference type="EC" id="3.4.21.4" evidence="12"/>
<dbReference type="InterPro" id="IPR018114">
    <property type="entry name" value="TRYPSIN_HIS"/>
</dbReference>
<dbReference type="PANTHER" id="PTHR24276:SF97">
    <property type="entry name" value="GH13245P2-RELATED"/>
    <property type="match status" value="1"/>
</dbReference>
<keyword evidence="3" id="KW-0645">Protease</keyword>
<dbReference type="PROSITE" id="PS00135">
    <property type="entry name" value="TRYPSIN_SER"/>
    <property type="match status" value="2"/>
</dbReference>
<dbReference type="InterPro" id="IPR009003">
    <property type="entry name" value="Peptidase_S1_PA"/>
</dbReference>
<feature type="domain" description="Peptidase S1" evidence="13">
    <location>
        <begin position="12"/>
        <end position="271"/>
    </location>
</feature>
<dbReference type="EnsemblMetazoa" id="ASTEI08414-RA">
    <property type="protein sequence ID" value="ASTEI08414-PA"/>
    <property type="gene ID" value="ASTEI08414"/>
</dbReference>
<dbReference type="InterPro" id="IPR043504">
    <property type="entry name" value="Peptidase_S1_PA_chymotrypsin"/>
</dbReference>